<dbReference type="VEuPathDB" id="FungiDB:PABG_04544"/>
<dbReference type="EMBL" id="LZYO01000373">
    <property type="protein sequence ID" value="ODH14233.1"/>
    <property type="molecule type" value="Genomic_DNA"/>
</dbReference>
<proteinExistence type="predicted"/>
<gene>
    <name evidence="1" type="ORF">ACO22_06631</name>
</gene>
<dbReference type="VEuPathDB" id="FungiDB:PADG_04940"/>
<dbReference type="PANTHER" id="PTHR28250">
    <property type="entry name" value="CYTOCHROME B PRE-MRNA-PROCESSING PROTEIN 6"/>
    <property type="match status" value="1"/>
</dbReference>
<evidence type="ECO:0000313" key="2">
    <source>
        <dbReference type="Proteomes" id="UP000242814"/>
    </source>
</evidence>
<sequence>MTKTLSPETISAHINRIISRWPIDHVRPSSVSIQTYLKTRIPTAPAISPSASQPQTQQHHRRLSASGINALYSLLENRYDRLYPLPQNLRYPRSSPSHYDDVLREFKEAPERGWLKRMVKKIKGAFRFR</sequence>
<dbReference type="Pfam" id="PF20180">
    <property type="entry name" value="UQCC2_CBP6"/>
    <property type="match status" value="1"/>
</dbReference>
<dbReference type="AlphaFoldDB" id="A0A1D2J6Y8"/>
<dbReference type="Proteomes" id="UP000242814">
    <property type="component" value="Unassembled WGS sequence"/>
</dbReference>
<dbReference type="PANTHER" id="PTHR28250:SF1">
    <property type="entry name" value="CYTOCHROME B PRE-MRNA-PROCESSING PROTEIN 6"/>
    <property type="match status" value="1"/>
</dbReference>
<dbReference type="GO" id="GO:0034551">
    <property type="term" value="P:mitochondrial respiratory chain complex III assembly"/>
    <property type="evidence" value="ECO:0007669"/>
    <property type="project" value="TreeGrafter"/>
</dbReference>
<name>A0A1D2J6Y8_PARBR</name>
<comment type="caution">
    <text evidence="1">The sequence shown here is derived from an EMBL/GenBank/DDBJ whole genome shotgun (WGS) entry which is preliminary data.</text>
</comment>
<accession>A0A1D2J6Y8</accession>
<protein>
    <submittedName>
        <fullName evidence="1">Uncharacterized protein</fullName>
    </submittedName>
</protein>
<reference evidence="1 2" key="1">
    <citation type="submission" date="2016-06" db="EMBL/GenBank/DDBJ databases">
        <authorList>
            <person name="Kjaerup R.B."/>
            <person name="Dalgaard T.S."/>
            <person name="Juul-Madsen H.R."/>
        </authorList>
    </citation>
    <scope>NUCLEOTIDE SEQUENCE [LARGE SCALE GENOMIC DNA]</scope>
    <source>
        <strain evidence="1 2">Pb300</strain>
    </source>
</reference>
<dbReference type="GO" id="GO:0043022">
    <property type="term" value="F:ribosome binding"/>
    <property type="evidence" value="ECO:0007669"/>
    <property type="project" value="InterPro"/>
</dbReference>
<dbReference type="InterPro" id="IPR037653">
    <property type="entry name" value="Cbp6"/>
</dbReference>
<organism evidence="1 2">
    <name type="scientific">Paracoccidioides brasiliensis</name>
    <dbReference type="NCBI Taxonomy" id="121759"/>
    <lineage>
        <taxon>Eukaryota</taxon>
        <taxon>Fungi</taxon>
        <taxon>Dikarya</taxon>
        <taxon>Ascomycota</taxon>
        <taxon>Pezizomycotina</taxon>
        <taxon>Eurotiomycetes</taxon>
        <taxon>Eurotiomycetidae</taxon>
        <taxon>Onygenales</taxon>
        <taxon>Ajellomycetaceae</taxon>
        <taxon>Paracoccidioides</taxon>
    </lineage>
</organism>
<dbReference type="GO" id="GO:0061671">
    <property type="term" value="C:Cbp3p-Cbp6 complex"/>
    <property type="evidence" value="ECO:0007669"/>
    <property type="project" value="InterPro"/>
</dbReference>
<evidence type="ECO:0000313" key="1">
    <source>
        <dbReference type="EMBL" id="ODH14233.1"/>
    </source>
</evidence>